<sequence length="179" mass="19545">MVSVVGSEEISRMITHIAHQIIEKRRCDGGEVTLLGIPSGGVPLAQRLGEAIAAETGVSVPLGSLDVTPYRDDLRRRPHRALQETVYPHGGVEDKVVVLVDDVFSTGRTIRAALDALADVGRPRRVELAVLVDREQPEFPIRPDYVGTAVAHLPEDANVVCELQPLDSADRITYSEEHK</sequence>
<dbReference type="PANTHER" id="PTHR11608">
    <property type="entry name" value="BIFUNCTIONAL PROTEIN PYRR"/>
    <property type="match status" value="1"/>
</dbReference>
<dbReference type="GO" id="GO:0004845">
    <property type="term" value="F:uracil phosphoribosyltransferase activity"/>
    <property type="evidence" value="ECO:0007669"/>
    <property type="project" value="UniProtKB-UniRule"/>
</dbReference>
<comment type="function">
    <text evidence="4">Regulates the transcription of the pyrimidine nucleotide (pyr) operon in response to exogenous pyrimidines.</text>
</comment>
<dbReference type="Proteomes" id="UP000596145">
    <property type="component" value="Chromosome"/>
</dbReference>
<dbReference type="GeneID" id="92759031"/>
<dbReference type="Pfam" id="PF00156">
    <property type="entry name" value="Pribosyltran"/>
    <property type="match status" value="1"/>
</dbReference>
<dbReference type="AlphaFoldDB" id="A0A7T4EFV5"/>
<evidence type="ECO:0000256" key="3">
    <source>
        <dbReference type="ARBA" id="ARBA00023163"/>
    </source>
</evidence>
<feature type="domain" description="Phosphoribosyltransferase" evidence="5">
    <location>
        <begin position="10"/>
        <end position="146"/>
    </location>
</feature>
<name>A0A7T4EFV5_9CORY</name>
<reference evidence="6 7" key="1">
    <citation type="submission" date="2020-12" db="EMBL/GenBank/DDBJ databases">
        <title>FDA dAtabase for Regulatory Grade micrObial Sequences (FDA-ARGOS): Supporting development and validation of Infectious Disease Dx tests.</title>
        <authorList>
            <person name="Sproer C."/>
            <person name="Gronow S."/>
            <person name="Severitt S."/>
            <person name="Schroder I."/>
            <person name="Tallon L."/>
            <person name="Sadzewicz L."/>
            <person name="Zhao X."/>
            <person name="Boylan J."/>
            <person name="Ott S."/>
            <person name="Bowen H."/>
            <person name="Vavikolanu K."/>
            <person name="Mehta A."/>
            <person name="Aluvathingal J."/>
            <person name="Nadendla S."/>
            <person name="Lowell S."/>
            <person name="Myers T."/>
            <person name="Yan Y."/>
            <person name="Sichtig H."/>
        </authorList>
    </citation>
    <scope>NUCLEOTIDE SEQUENCE [LARGE SCALE GENOMIC DNA]</scope>
    <source>
        <strain evidence="6 7">FDAARGOS_1053</strain>
    </source>
</reference>
<dbReference type="CDD" id="cd06223">
    <property type="entry name" value="PRTases_typeI"/>
    <property type="match status" value="1"/>
</dbReference>
<dbReference type="InterPro" id="IPR050137">
    <property type="entry name" value="PyrR_bifunctional"/>
</dbReference>
<keyword evidence="2 4" id="KW-0805">Transcription regulation</keyword>
<dbReference type="EMBL" id="CP066007">
    <property type="protein sequence ID" value="QQB46639.1"/>
    <property type="molecule type" value="Genomic_DNA"/>
</dbReference>
<dbReference type="EC" id="2.4.2.9" evidence="4"/>
<dbReference type="Gene3D" id="3.40.50.2020">
    <property type="match status" value="1"/>
</dbReference>
<evidence type="ECO:0000313" key="7">
    <source>
        <dbReference type="Proteomes" id="UP000596145"/>
    </source>
</evidence>
<evidence type="ECO:0000259" key="5">
    <source>
        <dbReference type="Pfam" id="PF00156"/>
    </source>
</evidence>
<proteinExistence type="inferred from homology"/>
<comment type="similarity">
    <text evidence="1 4">Belongs to the purine/pyrimidine phosphoribosyltransferase family. PyrR subfamily.</text>
</comment>
<evidence type="ECO:0000256" key="4">
    <source>
        <dbReference type="HAMAP-Rule" id="MF_01219"/>
    </source>
</evidence>
<dbReference type="PANTHER" id="PTHR11608:SF0">
    <property type="entry name" value="BIFUNCTIONAL PROTEIN PYRR"/>
    <property type="match status" value="1"/>
</dbReference>
<evidence type="ECO:0000256" key="2">
    <source>
        <dbReference type="ARBA" id="ARBA00023015"/>
    </source>
</evidence>
<feature type="short sequence motif" description="PRPP-binding" evidence="4">
    <location>
        <begin position="97"/>
        <end position="109"/>
    </location>
</feature>
<organism evidence="6 7">
    <name type="scientific">Corynebacterium glucuronolyticum</name>
    <dbReference type="NCBI Taxonomy" id="39791"/>
    <lineage>
        <taxon>Bacteria</taxon>
        <taxon>Bacillati</taxon>
        <taxon>Actinomycetota</taxon>
        <taxon>Actinomycetes</taxon>
        <taxon>Mycobacteriales</taxon>
        <taxon>Corynebacteriaceae</taxon>
        <taxon>Corynebacterium</taxon>
    </lineage>
</organism>
<comment type="function">
    <text evidence="4">Also displays a weak uracil phosphoribosyltransferase activity which is not physiologically significant.</text>
</comment>
<dbReference type="InterPro" id="IPR029057">
    <property type="entry name" value="PRTase-like"/>
</dbReference>
<dbReference type="GO" id="GO:0006355">
    <property type="term" value="P:regulation of DNA-templated transcription"/>
    <property type="evidence" value="ECO:0007669"/>
    <property type="project" value="UniProtKB-UniRule"/>
</dbReference>
<dbReference type="OrthoDB" id="9802227at2"/>
<evidence type="ECO:0000256" key="1">
    <source>
        <dbReference type="ARBA" id="ARBA00005565"/>
    </source>
</evidence>
<keyword evidence="4 6" id="KW-0328">Glycosyltransferase</keyword>
<dbReference type="InterPro" id="IPR000836">
    <property type="entry name" value="PRTase_dom"/>
</dbReference>
<comment type="catalytic activity">
    <reaction evidence="4">
        <text>UMP + diphosphate = 5-phospho-alpha-D-ribose 1-diphosphate + uracil</text>
        <dbReference type="Rhea" id="RHEA:13017"/>
        <dbReference type="ChEBI" id="CHEBI:17568"/>
        <dbReference type="ChEBI" id="CHEBI:33019"/>
        <dbReference type="ChEBI" id="CHEBI:57865"/>
        <dbReference type="ChEBI" id="CHEBI:58017"/>
        <dbReference type="EC" id="2.4.2.9"/>
    </reaction>
</comment>
<gene>
    <name evidence="4 6" type="primary">pyrR</name>
    <name evidence="6" type="ORF">I6I10_01425</name>
</gene>
<accession>A0A7T4EFV5</accession>
<protein>
    <recommendedName>
        <fullName evidence="4">Bifunctional protein PyrR</fullName>
    </recommendedName>
    <domain>
        <recommendedName>
            <fullName evidence="4">Pyrimidine operon regulatory protein</fullName>
        </recommendedName>
    </domain>
    <domain>
        <recommendedName>
            <fullName evidence="4">Uracil phosphoribosyltransferase</fullName>
            <shortName evidence="4">UPRTase</shortName>
            <ecNumber evidence="4">2.4.2.9</ecNumber>
        </recommendedName>
    </domain>
</protein>
<dbReference type="HAMAP" id="MF_01219">
    <property type="entry name" value="PyrR"/>
    <property type="match status" value="1"/>
</dbReference>
<keyword evidence="4 6" id="KW-0808">Transferase</keyword>
<dbReference type="RefSeq" id="WP_070741260.1">
    <property type="nucleotide sequence ID" value="NZ_CP066007.1"/>
</dbReference>
<keyword evidence="3 4" id="KW-0804">Transcription</keyword>
<evidence type="ECO:0000313" key="6">
    <source>
        <dbReference type="EMBL" id="QQB46639.1"/>
    </source>
</evidence>
<dbReference type="NCBIfam" id="NF003549">
    <property type="entry name" value="PRK05205.1-5"/>
    <property type="match status" value="1"/>
</dbReference>
<dbReference type="InterPro" id="IPR023050">
    <property type="entry name" value="PyrR"/>
</dbReference>
<dbReference type="SUPFAM" id="SSF53271">
    <property type="entry name" value="PRTase-like"/>
    <property type="match status" value="1"/>
</dbReference>